<dbReference type="PANTHER" id="PTHR36346">
    <property type="entry name" value="EXPRESSED PROTEIN"/>
    <property type="match status" value="1"/>
</dbReference>
<dbReference type="Proteomes" id="UP000323000">
    <property type="component" value="Chromosome 4"/>
</dbReference>
<feature type="compositionally biased region" description="Basic and acidic residues" evidence="1">
    <location>
        <begin position="58"/>
        <end position="73"/>
    </location>
</feature>
<feature type="compositionally biased region" description="Polar residues" evidence="1">
    <location>
        <begin position="45"/>
        <end position="55"/>
    </location>
</feature>
<evidence type="ECO:0000313" key="2">
    <source>
        <dbReference type="EMBL" id="TXG64456.1"/>
    </source>
</evidence>
<dbReference type="AlphaFoldDB" id="A0A5C7I7P8"/>
<comment type="caution">
    <text evidence="2">The sequence shown here is derived from an EMBL/GenBank/DDBJ whole genome shotgun (WGS) entry which is preliminary data.</text>
</comment>
<organism evidence="2 3">
    <name type="scientific">Acer yangbiense</name>
    <dbReference type="NCBI Taxonomy" id="1000413"/>
    <lineage>
        <taxon>Eukaryota</taxon>
        <taxon>Viridiplantae</taxon>
        <taxon>Streptophyta</taxon>
        <taxon>Embryophyta</taxon>
        <taxon>Tracheophyta</taxon>
        <taxon>Spermatophyta</taxon>
        <taxon>Magnoliopsida</taxon>
        <taxon>eudicotyledons</taxon>
        <taxon>Gunneridae</taxon>
        <taxon>Pentapetalae</taxon>
        <taxon>rosids</taxon>
        <taxon>malvids</taxon>
        <taxon>Sapindales</taxon>
        <taxon>Sapindaceae</taxon>
        <taxon>Hippocastanoideae</taxon>
        <taxon>Acereae</taxon>
        <taxon>Acer</taxon>
    </lineage>
</organism>
<accession>A0A5C7I7P8</accession>
<reference evidence="3" key="1">
    <citation type="journal article" date="2019" name="Gigascience">
        <title>De novo genome assembly of the endangered Acer yangbiense, a plant species with extremely small populations endemic to Yunnan Province, China.</title>
        <authorList>
            <person name="Yang J."/>
            <person name="Wariss H.M."/>
            <person name="Tao L."/>
            <person name="Zhang R."/>
            <person name="Yun Q."/>
            <person name="Hollingsworth P."/>
            <person name="Dao Z."/>
            <person name="Luo G."/>
            <person name="Guo H."/>
            <person name="Ma Y."/>
            <person name="Sun W."/>
        </authorList>
    </citation>
    <scope>NUCLEOTIDE SEQUENCE [LARGE SCALE GENOMIC DNA]</scope>
    <source>
        <strain evidence="3">cv. Malutang</strain>
    </source>
</reference>
<proteinExistence type="predicted"/>
<dbReference type="OrthoDB" id="683342at2759"/>
<feature type="region of interest" description="Disordered" evidence="1">
    <location>
        <begin position="39"/>
        <end position="73"/>
    </location>
</feature>
<dbReference type="EMBL" id="VAHF01000004">
    <property type="protein sequence ID" value="TXG64456.1"/>
    <property type="molecule type" value="Genomic_DNA"/>
</dbReference>
<keyword evidence="3" id="KW-1185">Reference proteome</keyword>
<evidence type="ECO:0000256" key="1">
    <source>
        <dbReference type="SAM" id="MobiDB-lite"/>
    </source>
</evidence>
<sequence length="93" mass="11009">MEIHIVGSSVPKMQMEEEIKFGVVEMWMGELEKLREKVRAKKKPFSSSRAENEQQQEVEDKQKAKKETRQHVEEETLISETTVCLIMDRFVPW</sequence>
<gene>
    <name evidence="2" type="ORF">EZV62_011450</name>
</gene>
<protein>
    <submittedName>
        <fullName evidence="2">Uncharacterized protein</fullName>
    </submittedName>
</protein>
<evidence type="ECO:0000313" key="3">
    <source>
        <dbReference type="Proteomes" id="UP000323000"/>
    </source>
</evidence>
<name>A0A5C7I7P8_9ROSI</name>
<dbReference type="PANTHER" id="PTHR36346:SF2">
    <property type="entry name" value="EXPRESSED PROTEIN"/>
    <property type="match status" value="1"/>
</dbReference>